<dbReference type="PANTHER" id="PTHR47442:SF1">
    <property type="entry name" value="MYND-TYPE ZINC FINGER PROTEIN MUB1"/>
    <property type="match status" value="1"/>
</dbReference>
<feature type="region of interest" description="Disordered" evidence="8">
    <location>
        <begin position="617"/>
        <end position="855"/>
    </location>
</feature>
<comment type="caution">
    <text evidence="10">The sequence shown here is derived from an EMBL/GenBank/DDBJ whole genome shotgun (WGS) entry which is preliminary data.</text>
</comment>
<evidence type="ECO:0000256" key="7">
    <source>
        <dbReference type="PROSITE-ProRule" id="PRU00134"/>
    </source>
</evidence>
<reference evidence="10 11" key="1">
    <citation type="journal article" date="2024" name="J Genomics">
        <title>Draft genome sequencing and assembly of Favolaschia claudopus CIRM-BRFM 2984 isolated from oak limbs.</title>
        <authorList>
            <person name="Navarro D."/>
            <person name="Drula E."/>
            <person name="Chaduli D."/>
            <person name="Cazenave R."/>
            <person name="Ahrendt S."/>
            <person name="Wang J."/>
            <person name="Lipzen A."/>
            <person name="Daum C."/>
            <person name="Barry K."/>
            <person name="Grigoriev I.V."/>
            <person name="Favel A."/>
            <person name="Rosso M.N."/>
            <person name="Martin F."/>
        </authorList>
    </citation>
    <scope>NUCLEOTIDE SEQUENCE [LARGE SCALE GENOMIC DNA]</scope>
    <source>
        <strain evidence="10 11">CIRM-BRFM 2984</strain>
    </source>
</reference>
<feature type="compositionally biased region" description="Pro residues" evidence="8">
    <location>
        <begin position="796"/>
        <end position="805"/>
    </location>
</feature>
<feature type="region of interest" description="Disordered" evidence="8">
    <location>
        <begin position="254"/>
        <end position="318"/>
    </location>
</feature>
<comment type="subcellular location">
    <subcellularLocation>
        <location evidence="1">Cytoplasm</location>
    </subcellularLocation>
</comment>
<evidence type="ECO:0000259" key="9">
    <source>
        <dbReference type="PROSITE" id="PS50865"/>
    </source>
</evidence>
<comment type="similarity">
    <text evidence="2">Belongs to the MUB1/samB family.</text>
</comment>
<feature type="compositionally biased region" description="Low complexity" evidence="8">
    <location>
        <begin position="254"/>
        <end position="268"/>
    </location>
</feature>
<evidence type="ECO:0000313" key="11">
    <source>
        <dbReference type="Proteomes" id="UP001362999"/>
    </source>
</evidence>
<dbReference type="GO" id="GO:0007163">
    <property type="term" value="P:establishment or maintenance of cell polarity"/>
    <property type="evidence" value="ECO:0007669"/>
    <property type="project" value="TreeGrafter"/>
</dbReference>
<dbReference type="Gene3D" id="6.10.140.2220">
    <property type="match status" value="1"/>
</dbReference>
<feature type="region of interest" description="Disordered" evidence="8">
    <location>
        <begin position="1270"/>
        <end position="1352"/>
    </location>
</feature>
<dbReference type="GO" id="GO:0008270">
    <property type="term" value="F:zinc ion binding"/>
    <property type="evidence" value="ECO:0007669"/>
    <property type="project" value="UniProtKB-KW"/>
</dbReference>
<feature type="compositionally biased region" description="Low complexity" evidence="8">
    <location>
        <begin position="644"/>
        <end position="657"/>
    </location>
</feature>
<dbReference type="SUPFAM" id="SSF144232">
    <property type="entry name" value="HIT/MYND zinc finger-like"/>
    <property type="match status" value="1"/>
</dbReference>
<keyword evidence="11" id="KW-1185">Reference proteome</keyword>
<dbReference type="PANTHER" id="PTHR47442">
    <property type="entry name" value="MYND-TYPE ZINC FINGER PROTEIN MUB1"/>
    <property type="match status" value="1"/>
</dbReference>
<dbReference type="PROSITE" id="PS50865">
    <property type="entry name" value="ZF_MYND_2"/>
    <property type="match status" value="1"/>
</dbReference>
<keyword evidence="4" id="KW-0479">Metal-binding</keyword>
<dbReference type="EMBL" id="JAWWNJ010000010">
    <property type="protein sequence ID" value="KAK7046818.1"/>
    <property type="molecule type" value="Genomic_DNA"/>
</dbReference>
<keyword evidence="5 7" id="KW-0863">Zinc-finger</keyword>
<feature type="region of interest" description="Disordered" evidence="8">
    <location>
        <begin position="898"/>
        <end position="979"/>
    </location>
</feature>
<keyword evidence="3" id="KW-0963">Cytoplasm</keyword>
<dbReference type="InterPro" id="IPR002893">
    <property type="entry name" value="Znf_MYND"/>
</dbReference>
<feature type="compositionally biased region" description="Polar residues" evidence="8">
    <location>
        <begin position="1109"/>
        <end position="1119"/>
    </location>
</feature>
<dbReference type="GO" id="GO:0006511">
    <property type="term" value="P:ubiquitin-dependent protein catabolic process"/>
    <property type="evidence" value="ECO:0007669"/>
    <property type="project" value="TreeGrafter"/>
</dbReference>
<gene>
    <name evidence="10" type="ORF">R3P38DRAFT_84348</name>
</gene>
<evidence type="ECO:0000256" key="5">
    <source>
        <dbReference type="ARBA" id="ARBA00022771"/>
    </source>
</evidence>
<name>A0AAW0D738_9AGAR</name>
<evidence type="ECO:0000256" key="2">
    <source>
        <dbReference type="ARBA" id="ARBA00010655"/>
    </source>
</evidence>
<feature type="compositionally biased region" description="Polar residues" evidence="8">
    <location>
        <begin position="763"/>
        <end position="774"/>
    </location>
</feature>
<feature type="compositionally biased region" description="Pro residues" evidence="8">
    <location>
        <begin position="820"/>
        <end position="829"/>
    </location>
</feature>
<dbReference type="GO" id="GO:1990304">
    <property type="term" value="C:MUB1-RAD6-UBR2 ubiquitin ligase complex"/>
    <property type="evidence" value="ECO:0007669"/>
    <property type="project" value="TreeGrafter"/>
</dbReference>
<feature type="compositionally biased region" description="Low complexity" evidence="8">
    <location>
        <begin position="806"/>
        <end position="819"/>
    </location>
</feature>
<evidence type="ECO:0000256" key="1">
    <source>
        <dbReference type="ARBA" id="ARBA00004496"/>
    </source>
</evidence>
<feature type="compositionally biased region" description="Low complexity" evidence="8">
    <location>
        <begin position="685"/>
        <end position="698"/>
    </location>
</feature>
<dbReference type="Pfam" id="PF01753">
    <property type="entry name" value="zf-MYND"/>
    <property type="match status" value="1"/>
</dbReference>
<evidence type="ECO:0000256" key="8">
    <source>
        <dbReference type="SAM" id="MobiDB-lite"/>
    </source>
</evidence>
<feature type="compositionally biased region" description="Basic and acidic residues" evidence="8">
    <location>
        <begin position="293"/>
        <end position="315"/>
    </location>
</feature>
<keyword evidence="6" id="KW-0862">Zinc</keyword>
<feature type="region of interest" description="Disordered" evidence="8">
    <location>
        <begin position="333"/>
        <end position="414"/>
    </location>
</feature>
<dbReference type="Proteomes" id="UP001362999">
    <property type="component" value="Unassembled WGS sequence"/>
</dbReference>
<feature type="region of interest" description="Disordered" evidence="8">
    <location>
        <begin position="1226"/>
        <end position="1249"/>
    </location>
</feature>
<evidence type="ECO:0000313" key="10">
    <source>
        <dbReference type="EMBL" id="KAK7046818.1"/>
    </source>
</evidence>
<dbReference type="InterPro" id="IPR051664">
    <property type="entry name" value="MYND-type_zinc_finger"/>
</dbReference>
<organism evidence="10 11">
    <name type="scientific">Favolaschia claudopus</name>
    <dbReference type="NCBI Taxonomy" id="2862362"/>
    <lineage>
        <taxon>Eukaryota</taxon>
        <taxon>Fungi</taxon>
        <taxon>Dikarya</taxon>
        <taxon>Basidiomycota</taxon>
        <taxon>Agaricomycotina</taxon>
        <taxon>Agaricomycetes</taxon>
        <taxon>Agaricomycetidae</taxon>
        <taxon>Agaricales</taxon>
        <taxon>Marasmiineae</taxon>
        <taxon>Mycenaceae</taxon>
        <taxon>Favolaschia</taxon>
    </lineage>
</organism>
<evidence type="ECO:0000256" key="3">
    <source>
        <dbReference type="ARBA" id="ARBA00022490"/>
    </source>
</evidence>
<feature type="compositionally biased region" description="Acidic residues" evidence="8">
    <location>
        <begin position="700"/>
        <end position="713"/>
    </location>
</feature>
<feature type="compositionally biased region" description="Low complexity" evidence="8">
    <location>
        <begin position="333"/>
        <end position="403"/>
    </location>
</feature>
<protein>
    <recommendedName>
        <fullName evidence="9">MYND-type domain-containing protein</fullName>
    </recommendedName>
</protein>
<feature type="compositionally biased region" description="Low complexity" evidence="8">
    <location>
        <begin position="746"/>
        <end position="759"/>
    </location>
</feature>
<evidence type="ECO:0000256" key="4">
    <source>
        <dbReference type="ARBA" id="ARBA00022723"/>
    </source>
</evidence>
<evidence type="ECO:0000256" key="6">
    <source>
        <dbReference type="ARBA" id="ARBA00022833"/>
    </source>
</evidence>
<sequence>MRESNFAFPAQNKACVCITSQLYDRRALDTSSPLPLFNSLTHLTYLTSTSPRIREIMTMDGGLERLVRILRDFCMSPPPPASPAAFYGLLPPNYRAPRGPLQLNPPTGQFDKHAAYRFSLAFQCVVNIGVRGSEPIRSRVVQAGTLDVVGCILEAWLAGRGFAVGPSTSATGLPRETREARAARRAAAAGRGRIDAMETLVSDSSTTSPQRILAIDTSNIIPPRPQNIPEDVYNNYMAANRPGGINQQRILIDAASSSSAGPSSSSGSELRDDEIDAQTPVVRDRSATVVVRRRGEGSSHARENTNAYARDDPVSRHTSAAMHALAQLHAAHLAAQAQGAPPSPSPSASSTTSATGSIISTASTGARTRSRASSVSRSPVSRGSPVSSTVSSNRASPSPSARTTDTDTDGDADGDVEMVAAGVAGMGVGTAGAAAAPDVVGNHANAHVGRSRVGDSSASASPSPPPLNAHLNMNIPQPAEPQGIMNLNGNANGMNMNAMAGNMNMMGMGMGGMMGGGMAMLGMEGMGLMGLNRDPRIAGEEGGVGMGMGLGGEEDGGAAADMMLGMGMMNGGDIGMLGLDGAMGMLGGGMGMMGMGVNMGMNMGGLTMMGGMPLPMGMGDVSGSAGGDSEARADTDADAEESDTGAQGQSSSSGLLAPRRREEDIQTQQTPRAGVVRLPSPPSSSPVAGPSSASSSASVYDEEEGDLDEEEGEVVVAVRGSSSNSSSGTMRRASTLRAAQTRLPSSDDGASGSGSTSTAEATHANSQTQASARQPTASPSMPTPAPRASQHHTPYPGAPRVPAAPSPAVRARRATAADAPSPPIVPTLVPPTATRTREREDRHHHSHTHPTGPYRDEDVLLSLQLLAYLSKYPHVRQAFYKRRNGFHPASALAVAAAKASETPEQQPPLPKAPEMVREGKSRQTPGGQQLAFLRAFGVSGKEKEKGKAPLTGSSRASATPVSPPPAPTSATPPSRPGYETNVFSLVERFTFRPSSSETDLPNPPPKLPQEIQYWAGVIMRNACRKDDSRGGIRQCANMLCGRWEEYPREFAKCRRCRKAKYCGKECQSTAWSEGHRFWCSAKEGDDAPDVTAAAASNAANNIVPSTSNATITADATDPNSAVPVGAERRERRERYAARERERLSAATTTAAVAGSVAGTTAADAATVRGFRPAGVHSNTVTTVFGGVPAAGGENAAAGPSRERAAAPESTRSRAMALLRRTAANANPLGAIGSPPPIQHRRDRDRETSTTVNYATFDTYMAERRRAEAGPTAIPAPGTLPGFPNHLHHPQPQNPADIDRYLASFGVPTRRRPSRTGREGDSSLSRAGDPTRESSTSGSGSGAGGDQDSMTIE</sequence>
<dbReference type="GO" id="GO:0005737">
    <property type="term" value="C:cytoplasm"/>
    <property type="evidence" value="ECO:0007669"/>
    <property type="project" value="UniProtKB-SubCell"/>
</dbReference>
<proteinExistence type="inferred from homology"/>
<accession>A0AAW0D738</accession>
<feature type="domain" description="MYND-type" evidence="9">
    <location>
        <begin position="1037"/>
        <end position="1079"/>
    </location>
</feature>
<feature type="region of interest" description="Disordered" evidence="8">
    <location>
        <begin position="1109"/>
        <end position="1131"/>
    </location>
</feature>